<sequence>MAFWQVDYTQAGERKVMIFEGHHDLPELETVYETLFDHCQLRKNGCTSLTDVMAKNAIVVVNIREADDE</sequence>
<dbReference type="RefSeq" id="WP_058401773.1">
    <property type="nucleotide sequence ID" value="NZ_LKCI01000031.1"/>
</dbReference>
<reference evidence="1 2" key="1">
    <citation type="submission" date="2015-09" db="EMBL/GenBank/DDBJ databases">
        <title>Genome sequence of ICMP 19499.</title>
        <authorList>
            <person name="Visnovsky S.B."/>
            <person name="Lu A."/>
            <person name="Panda P."/>
            <person name="Pitman A.R."/>
        </authorList>
    </citation>
    <scope>NUCLEOTIDE SEQUENCE [LARGE SCALE GENOMIC DNA]</scope>
    <source>
        <strain evidence="1 2">ICMP 19499</strain>
    </source>
</reference>
<accession>A0AAW3LY44</accession>
<dbReference type="AlphaFoldDB" id="A0AAW3LY44"/>
<proteinExistence type="predicted"/>
<name>A0AAW3LY44_PSESS</name>
<dbReference type="EMBL" id="LKCI01000031">
    <property type="protein sequence ID" value="KTC59094.1"/>
    <property type="molecule type" value="Genomic_DNA"/>
</dbReference>
<dbReference type="Proteomes" id="UP000054513">
    <property type="component" value="Unassembled WGS sequence"/>
</dbReference>
<organism evidence="1 2">
    <name type="scientific">Pseudomonas savastanoi</name>
    <name type="common">Pseudomonas syringae pv. savastanoi</name>
    <dbReference type="NCBI Taxonomy" id="29438"/>
    <lineage>
        <taxon>Bacteria</taxon>
        <taxon>Pseudomonadati</taxon>
        <taxon>Pseudomonadota</taxon>
        <taxon>Gammaproteobacteria</taxon>
        <taxon>Pseudomonadales</taxon>
        <taxon>Pseudomonadaceae</taxon>
        <taxon>Pseudomonas</taxon>
    </lineage>
</organism>
<gene>
    <name evidence="1" type="ORF">AO287_21620</name>
</gene>
<evidence type="ECO:0000313" key="2">
    <source>
        <dbReference type="Proteomes" id="UP000054513"/>
    </source>
</evidence>
<comment type="caution">
    <text evidence="1">The sequence shown here is derived from an EMBL/GenBank/DDBJ whole genome shotgun (WGS) entry which is preliminary data.</text>
</comment>
<evidence type="ECO:0000313" key="1">
    <source>
        <dbReference type="EMBL" id="KTC59094.1"/>
    </source>
</evidence>
<protein>
    <submittedName>
        <fullName evidence="1">Uncharacterized protein</fullName>
    </submittedName>
</protein>